<dbReference type="GO" id="GO:0000155">
    <property type="term" value="F:phosphorelay sensor kinase activity"/>
    <property type="evidence" value="ECO:0007669"/>
    <property type="project" value="InterPro"/>
</dbReference>
<dbReference type="PANTHER" id="PTHR43065">
    <property type="entry name" value="SENSOR HISTIDINE KINASE"/>
    <property type="match status" value="1"/>
</dbReference>
<evidence type="ECO:0000313" key="11">
    <source>
        <dbReference type="EMBL" id="TMQ63570.1"/>
    </source>
</evidence>
<evidence type="ECO:0000256" key="6">
    <source>
        <dbReference type="ARBA" id="ARBA00022777"/>
    </source>
</evidence>
<protein>
    <recommendedName>
        <fullName evidence="2">histidine kinase</fullName>
        <ecNumber evidence="2">2.7.13.3</ecNumber>
    </recommendedName>
</protein>
<dbReference type="PANTHER" id="PTHR43065:SF10">
    <property type="entry name" value="PEROXIDE STRESS-ACTIVATED HISTIDINE KINASE MAK3"/>
    <property type="match status" value="1"/>
</dbReference>
<dbReference type="InterPro" id="IPR029016">
    <property type="entry name" value="GAF-like_dom_sf"/>
</dbReference>
<keyword evidence="4" id="KW-0808">Transferase</keyword>
<gene>
    <name evidence="11" type="ORF">E6K78_10465</name>
</gene>
<evidence type="ECO:0000256" key="8">
    <source>
        <dbReference type="ARBA" id="ARBA00023012"/>
    </source>
</evidence>
<evidence type="ECO:0000256" key="9">
    <source>
        <dbReference type="SAM" id="MobiDB-lite"/>
    </source>
</evidence>
<organism evidence="11 12">
    <name type="scientific">Eiseniibacteriota bacterium</name>
    <dbReference type="NCBI Taxonomy" id="2212470"/>
    <lineage>
        <taxon>Bacteria</taxon>
        <taxon>Candidatus Eiseniibacteriota</taxon>
    </lineage>
</organism>
<dbReference type="InterPro" id="IPR005467">
    <property type="entry name" value="His_kinase_dom"/>
</dbReference>
<feature type="region of interest" description="Disordered" evidence="9">
    <location>
        <begin position="1"/>
        <end position="22"/>
    </location>
</feature>
<evidence type="ECO:0000256" key="4">
    <source>
        <dbReference type="ARBA" id="ARBA00022679"/>
    </source>
</evidence>
<dbReference type="CDD" id="cd00075">
    <property type="entry name" value="HATPase"/>
    <property type="match status" value="1"/>
</dbReference>
<dbReference type="SMART" id="SM00388">
    <property type="entry name" value="HisKA"/>
    <property type="match status" value="1"/>
</dbReference>
<dbReference type="AlphaFoldDB" id="A0A538TIW9"/>
<dbReference type="InterPro" id="IPR036890">
    <property type="entry name" value="HATPase_C_sf"/>
</dbReference>
<keyword evidence="7" id="KW-0067">ATP-binding</keyword>
<name>A0A538TIW9_UNCEI</name>
<evidence type="ECO:0000256" key="5">
    <source>
        <dbReference type="ARBA" id="ARBA00022741"/>
    </source>
</evidence>
<dbReference type="SUPFAM" id="SSF55874">
    <property type="entry name" value="ATPase domain of HSP90 chaperone/DNA topoisomerase II/histidine kinase"/>
    <property type="match status" value="1"/>
</dbReference>
<keyword evidence="5" id="KW-0547">Nucleotide-binding</keyword>
<comment type="caution">
    <text evidence="11">The sequence shown here is derived from an EMBL/GenBank/DDBJ whole genome shotgun (WGS) entry which is preliminary data.</text>
</comment>
<dbReference type="PROSITE" id="PS50109">
    <property type="entry name" value="HIS_KIN"/>
    <property type="match status" value="1"/>
</dbReference>
<dbReference type="InterPro" id="IPR036097">
    <property type="entry name" value="HisK_dim/P_sf"/>
</dbReference>
<dbReference type="SUPFAM" id="SSF55781">
    <property type="entry name" value="GAF domain-like"/>
    <property type="match status" value="1"/>
</dbReference>
<dbReference type="Pfam" id="PF00512">
    <property type="entry name" value="HisKA"/>
    <property type="match status" value="1"/>
</dbReference>
<keyword evidence="6" id="KW-0418">Kinase</keyword>
<accession>A0A538TIW9</accession>
<dbReference type="Pfam" id="PF01590">
    <property type="entry name" value="GAF"/>
    <property type="match status" value="1"/>
</dbReference>
<evidence type="ECO:0000256" key="1">
    <source>
        <dbReference type="ARBA" id="ARBA00000085"/>
    </source>
</evidence>
<dbReference type="SUPFAM" id="SSF47384">
    <property type="entry name" value="Homodimeric domain of signal transducing histidine kinase"/>
    <property type="match status" value="1"/>
</dbReference>
<dbReference type="SMART" id="SM00065">
    <property type="entry name" value="GAF"/>
    <property type="match status" value="1"/>
</dbReference>
<evidence type="ECO:0000256" key="2">
    <source>
        <dbReference type="ARBA" id="ARBA00012438"/>
    </source>
</evidence>
<dbReference type="Gene3D" id="3.30.450.40">
    <property type="match status" value="1"/>
</dbReference>
<dbReference type="Gene3D" id="3.30.565.10">
    <property type="entry name" value="Histidine kinase-like ATPase, C-terminal domain"/>
    <property type="match status" value="1"/>
</dbReference>
<sequence>MDSDKPASPPLDAAAGGRRVQRSRAGRAIELAPLFDRRSDHGAIERMLLALAVHPHGAGFERAHLLVWSVDHAMLEGRLAWHGGRGRRSIGEALARAQRQASDGTDPESTRRLRSIALTPADLEGPLAAAWAGGTSAAGPAPASGGYLWKPETLIGAIGLDGGGRGYGLIVGEWSDGTYTPQRARALEALRRLANAALDTHRAAEELRRLSQQGAALAELARAMVSPLNLAEALNLAMRLAAQATGVRGGALWTRTKDGAPELQAAHGPAGGRERLGRQLQPLVASVIERGRTMVIDRPGDEPLLGPEAAAQLTSLAMIPLVVHGRTLGALAVFDRAAFHPAESAGFDPVDLAFLRSLCDQLALVLEHARVSDLQRHAEQARQDLQRRLSRSERLAAVGERAARAAHEARNPLASIGAFARRALRQRGEGDPGREYLEVVLREVDRLELLMQQQSQVMLPGSPRLKVENANALIQSALQQAGERLVRRRVRLLKKLSPDVPPLVLDAERIGRAFANILAHALDAVSPGGRIRIESRRVQHHVVIDVAHDGSGSPGVLIDQLFVPFEIGSQEGGVNLGLAVAQQIVHEHGGEVRVRAEGEWSSIFSFTLPIGDNEDRRRIGRDRRATRHDRRERFPSA</sequence>
<proteinExistence type="predicted"/>
<dbReference type="GO" id="GO:0005524">
    <property type="term" value="F:ATP binding"/>
    <property type="evidence" value="ECO:0007669"/>
    <property type="project" value="UniProtKB-KW"/>
</dbReference>
<evidence type="ECO:0000259" key="10">
    <source>
        <dbReference type="PROSITE" id="PS50109"/>
    </source>
</evidence>
<keyword evidence="3" id="KW-0597">Phosphoprotein</keyword>
<dbReference type="Proteomes" id="UP000316609">
    <property type="component" value="Unassembled WGS sequence"/>
</dbReference>
<feature type="domain" description="Histidine kinase" evidence="10">
    <location>
        <begin position="404"/>
        <end position="612"/>
    </location>
</feature>
<evidence type="ECO:0000256" key="7">
    <source>
        <dbReference type="ARBA" id="ARBA00022840"/>
    </source>
</evidence>
<evidence type="ECO:0000313" key="12">
    <source>
        <dbReference type="Proteomes" id="UP000316609"/>
    </source>
</evidence>
<dbReference type="EC" id="2.7.13.3" evidence="2"/>
<dbReference type="InterPro" id="IPR003018">
    <property type="entry name" value="GAF"/>
</dbReference>
<dbReference type="Gene3D" id="1.10.287.130">
    <property type="match status" value="1"/>
</dbReference>
<dbReference type="InterPro" id="IPR003661">
    <property type="entry name" value="HisK_dim/P_dom"/>
</dbReference>
<dbReference type="Pfam" id="PF02518">
    <property type="entry name" value="HATPase_c"/>
    <property type="match status" value="1"/>
</dbReference>
<comment type="catalytic activity">
    <reaction evidence="1">
        <text>ATP + protein L-histidine = ADP + protein N-phospho-L-histidine.</text>
        <dbReference type="EC" id="2.7.13.3"/>
    </reaction>
</comment>
<dbReference type="EMBL" id="VBOY01000106">
    <property type="protein sequence ID" value="TMQ63570.1"/>
    <property type="molecule type" value="Genomic_DNA"/>
</dbReference>
<keyword evidence="8" id="KW-0902">Two-component regulatory system</keyword>
<dbReference type="CDD" id="cd00082">
    <property type="entry name" value="HisKA"/>
    <property type="match status" value="1"/>
</dbReference>
<evidence type="ECO:0000256" key="3">
    <source>
        <dbReference type="ARBA" id="ARBA00022553"/>
    </source>
</evidence>
<dbReference type="SMART" id="SM00387">
    <property type="entry name" value="HATPase_c"/>
    <property type="match status" value="1"/>
</dbReference>
<dbReference type="PRINTS" id="PR00344">
    <property type="entry name" value="BCTRLSENSOR"/>
</dbReference>
<reference evidence="11 12" key="1">
    <citation type="journal article" date="2019" name="Nat. Microbiol.">
        <title>Mediterranean grassland soil C-N compound turnover is dependent on rainfall and depth, and is mediated by genomically divergent microorganisms.</title>
        <authorList>
            <person name="Diamond S."/>
            <person name="Andeer P.F."/>
            <person name="Li Z."/>
            <person name="Crits-Christoph A."/>
            <person name="Burstein D."/>
            <person name="Anantharaman K."/>
            <person name="Lane K.R."/>
            <person name="Thomas B.C."/>
            <person name="Pan C."/>
            <person name="Northen T.R."/>
            <person name="Banfield J.F."/>
        </authorList>
    </citation>
    <scope>NUCLEOTIDE SEQUENCE [LARGE SCALE GENOMIC DNA]</scope>
    <source>
        <strain evidence="11">WS_8</strain>
    </source>
</reference>
<dbReference type="InterPro" id="IPR004358">
    <property type="entry name" value="Sig_transdc_His_kin-like_C"/>
</dbReference>
<dbReference type="InterPro" id="IPR003594">
    <property type="entry name" value="HATPase_dom"/>
</dbReference>